<feature type="domain" description="N-acetyltransferase" evidence="1">
    <location>
        <begin position="1"/>
        <end position="146"/>
    </location>
</feature>
<sequence length="146" mass="15982">MSPGHASEIASWKYEGPWAIYDGDGDDIITDEYWAVLSESGQLVGFYCTGDEARVSGLDAESGLLDVGIGMHPDLVGTGFGREFATAVMTHCRSHFQESRARAVVQAWNLRSLRLAEAMGFQPAGEHTIKQNRKPVTYTVLMLETA</sequence>
<dbReference type="InterPro" id="IPR016181">
    <property type="entry name" value="Acyl_CoA_acyltransferase"/>
</dbReference>
<dbReference type="InterPro" id="IPR000182">
    <property type="entry name" value="GNAT_dom"/>
</dbReference>
<dbReference type="SUPFAM" id="SSF55729">
    <property type="entry name" value="Acyl-CoA N-acyltransferases (Nat)"/>
    <property type="match status" value="1"/>
</dbReference>
<dbReference type="Pfam" id="PF13302">
    <property type="entry name" value="Acetyltransf_3"/>
    <property type="match status" value="1"/>
</dbReference>
<protein>
    <submittedName>
        <fullName evidence="2">Unannotated protein</fullName>
    </submittedName>
</protein>
<dbReference type="EMBL" id="CAESAJ010000157">
    <property type="protein sequence ID" value="CAB4343162.1"/>
    <property type="molecule type" value="Genomic_DNA"/>
</dbReference>
<accession>A0A6J5ZPG5</accession>
<name>A0A6J5ZPG5_9ZZZZ</name>
<dbReference type="GO" id="GO:0016747">
    <property type="term" value="F:acyltransferase activity, transferring groups other than amino-acyl groups"/>
    <property type="evidence" value="ECO:0007669"/>
    <property type="project" value="InterPro"/>
</dbReference>
<dbReference type="PROSITE" id="PS51186">
    <property type="entry name" value="GNAT"/>
    <property type="match status" value="1"/>
</dbReference>
<dbReference type="AlphaFoldDB" id="A0A6J5ZPG5"/>
<organism evidence="2">
    <name type="scientific">freshwater metagenome</name>
    <dbReference type="NCBI Taxonomy" id="449393"/>
    <lineage>
        <taxon>unclassified sequences</taxon>
        <taxon>metagenomes</taxon>
        <taxon>ecological metagenomes</taxon>
    </lineage>
</organism>
<reference evidence="2" key="1">
    <citation type="submission" date="2020-05" db="EMBL/GenBank/DDBJ databases">
        <authorList>
            <person name="Chiriac C."/>
            <person name="Salcher M."/>
            <person name="Ghai R."/>
            <person name="Kavagutti S V."/>
        </authorList>
    </citation>
    <scope>NUCLEOTIDE SEQUENCE</scope>
</reference>
<dbReference type="Gene3D" id="3.40.630.30">
    <property type="match status" value="1"/>
</dbReference>
<gene>
    <name evidence="2" type="ORF">UFOPK3770_01150</name>
</gene>
<evidence type="ECO:0000259" key="1">
    <source>
        <dbReference type="PROSITE" id="PS51186"/>
    </source>
</evidence>
<proteinExistence type="predicted"/>
<evidence type="ECO:0000313" key="2">
    <source>
        <dbReference type="EMBL" id="CAB4343162.1"/>
    </source>
</evidence>